<evidence type="ECO:0000313" key="2">
    <source>
        <dbReference type="EMBL" id="CAL8135702.1"/>
    </source>
</evidence>
<feature type="transmembrane region" description="Helical" evidence="1">
    <location>
        <begin position="319"/>
        <end position="342"/>
    </location>
</feature>
<dbReference type="EMBL" id="CAXLJM020000109">
    <property type="protein sequence ID" value="CAL8135702.1"/>
    <property type="molecule type" value="Genomic_DNA"/>
</dbReference>
<keyword evidence="3" id="KW-1185">Reference proteome</keyword>
<evidence type="ECO:0000313" key="3">
    <source>
        <dbReference type="Proteomes" id="UP001642540"/>
    </source>
</evidence>
<reference evidence="2 3" key="1">
    <citation type="submission" date="2024-08" db="EMBL/GenBank/DDBJ databases">
        <authorList>
            <person name="Cucini C."/>
            <person name="Frati F."/>
        </authorList>
    </citation>
    <scope>NUCLEOTIDE SEQUENCE [LARGE SCALE GENOMIC DNA]</scope>
</reference>
<organism evidence="2 3">
    <name type="scientific">Orchesella dallaii</name>
    <dbReference type="NCBI Taxonomy" id="48710"/>
    <lineage>
        <taxon>Eukaryota</taxon>
        <taxon>Metazoa</taxon>
        <taxon>Ecdysozoa</taxon>
        <taxon>Arthropoda</taxon>
        <taxon>Hexapoda</taxon>
        <taxon>Collembola</taxon>
        <taxon>Entomobryomorpha</taxon>
        <taxon>Entomobryoidea</taxon>
        <taxon>Orchesellidae</taxon>
        <taxon>Orchesellinae</taxon>
        <taxon>Orchesella</taxon>
    </lineage>
</organism>
<keyword evidence="1" id="KW-0812">Transmembrane</keyword>
<keyword evidence="1" id="KW-1133">Transmembrane helix</keyword>
<keyword evidence="1" id="KW-0472">Membrane</keyword>
<sequence>MLIQGNLLKLFIKSAEDIPKITGKIYHWDNAKLMLDRNRATYIKSCVVAVFLGSLQLKYLLFNASNIRKTDGNMNPETIFGIMFSIGFAWSNHYLLSMATIEPEFQTFIYSAYRFEQAHGHEMRIALNEKSNRRILKLTRFYLFLMHYAANRLSAFLLAFFSAVAPTLPVNFLSFPPGKYITDAFVYLTTSCEICGPLHFVLLSIKFVLNWVAWTCFAKYGVLCMNQIMIGSASLAVYMSIINAKLQMCLDGTSQCVENSTYAAIKTYRQVQILVSNLNRAHSALLVFLLVVLMSGLVLFTVSSIQTLTTGTFTESGNFYINCFFADGNVHFVLVILSVYGLCGNLHQEASKTLGEMKRAALFCGVKQTRIARRCTNALPVLKIEFGGTNFVEKRTAFVYIEFALERIIDTLLLS</sequence>
<feature type="transmembrane region" description="Helical" evidence="1">
    <location>
        <begin position="42"/>
        <end position="59"/>
    </location>
</feature>
<feature type="transmembrane region" description="Helical" evidence="1">
    <location>
        <begin position="184"/>
        <end position="208"/>
    </location>
</feature>
<feature type="transmembrane region" description="Helical" evidence="1">
    <location>
        <begin position="79"/>
        <end position="96"/>
    </location>
</feature>
<evidence type="ECO:0000256" key="1">
    <source>
        <dbReference type="SAM" id="Phobius"/>
    </source>
</evidence>
<protein>
    <recommendedName>
        <fullName evidence="4">Odorant receptor</fullName>
    </recommendedName>
</protein>
<proteinExistence type="predicted"/>
<accession>A0ABP1RU60</accession>
<dbReference type="Proteomes" id="UP001642540">
    <property type="component" value="Unassembled WGS sequence"/>
</dbReference>
<evidence type="ECO:0008006" key="4">
    <source>
        <dbReference type="Google" id="ProtNLM"/>
    </source>
</evidence>
<name>A0ABP1RU60_9HEXA</name>
<feature type="transmembrane region" description="Helical" evidence="1">
    <location>
        <begin position="141"/>
        <end position="164"/>
    </location>
</feature>
<feature type="transmembrane region" description="Helical" evidence="1">
    <location>
        <begin position="284"/>
        <end position="307"/>
    </location>
</feature>
<comment type="caution">
    <text evidence="2">The sequence shown here is derived from an EMBL/GenBank/DDBJ whole genome shotgun (WGS) entry which is preliminary data.</text>
</comment>
<feature type="transmembrane region" description="Helical" evidence="1">
    <location>
        <begin position="220"/>
        <end position="241"/>
    </location>
</feature>
<gene>
    <name evidence="2" type="ORF">ODALV1_LOCUS26099</name>
</gene>